<evidence type="ECO:0008006" key="3">
    <source>
        <dbReference type="Google" id="ProtNLM"/>
    </source>
</evidence>
<dbReference type="EMBL" id="CP036275">
    <property type="protein sequence ID" value="QDU39466.1"/>
    <property type="molecule type" value="Genomic_DNA"/>
</dbReference>
<dbReference type="Gene3D" id="2.130.10.10">
    <property type="entry name" value="YVTN repeat-like/Quinoprotein amine dehydrogenase"/>
    <property type="match status" value="1"/>
</dbReference>
<keyword evidence="2" id="KW-1185">Reference proteome</keyword>
<dbReference type="RefSeq" id="WP_145370646.1">
    <property type="nucleotide sequence ID" value="NZ_CP036275.1"/>
</dbReference>
<dbReference type="Proteomes" id="UP000320496">
    <property type="component" value="Chromosome"/>
</dbReference>
<proteinExistence type="predicted"/>
<organism evidence="1 2">
    <name type="scientific">Maioricimonas rarisocia</name>
    <dbReference type="NCBI Taxonomy" id="2528026"/>
    <lineage>
        <taxon>Bacteria</taxon>
        <taxon>Pseudomonadati</taxon>
        <taxon>Planctomycetota</taxon>
        <taxon>Planctomycetia</taxon>
        <taxon>Planctomycetales</taxon>
        <taxon>Planctomycetaceae</taxon>
        <taxon>Maioricimonas</taxon>
    </lineage>
</organism>
<dbReference type="AlphaFoldDB" id="A0A517ZAF2"/>
<evidence type="ECO:0000313" key="2">
    <source>
        <dbReference type="Proteomes" id="UP000320496"/>
    </source>
</evidence>
<dbReference type="KEGG" id="mri:Mal4_38110"/>
<name>A0A517ZAF2_9PLAN</name>
<gene>
    <name evidence="1" type="ORF">Mal4_38110</name>
</gene>
<sequence length="300" mass="31896">MSVPSPAHEWIRQGRGLGPSIKWSHQTDGPLTSLALAREAGDVFVADASGSICRMDRGGQIAALNRFREPVHQLAWSDDGSIGAALVGDETLYRLDRTFQSVWTVSLPDVCLAVSIAPYGTHIAASLANGTTLIYDANRRRAASIETIRPLAFLAFGTTKPVLYGAAEHALVSAHAVTGAEVWQEKMWSNVGDIAITGDGSSIHLASFAHGIQTLDSHGESVGSYVLEGTVNHVAVSFEPQRLIASTFERALYWLDPDGAMLWTAGAPDDVCALECDPLGEWAICGLAGGAVMRLDWGGV</sequence>
<dbReference type="InterPro" id="IPR015943">
    <property type="entry name" value="WD40/YVTN_repeat-like_dom_sf"/>
</dbReference>
<accession>A0A517ZAF2</accession>
<protein>
    <recommendedName>
        <fullName evidence="3">WD domain, G-beta repeat</fullName>
    </recommendedName>
</protein>
<reference evidence="1 2" key="1">
    <citation type="submission" date="2019-02" db="EMBL/GenBank/DDBJ databases">
        <title>Deep-cultivation of Planctomycetes and their phenomic and genomic characterization uncovers novel biology.</title>
        <authorList>
            <person name="Wiegand S."/>
            <person name="Jogler M."/>
            <person name="Boedeker C."/>
            <person name="Pinto D."/>
            <person name="Vollmers J."/>
            <person name="Rivas-Marin E."/>
            <person name="Kohn T."/>
            <person name="Peeters S.H."/>
            <person name="Heuer A."/>
            <person name="Rast P."/>
            <person name="Oberbeckmann S."/>
            <person name="Bunk B."/>
            <person name="Jeske O."/>
            <person name="Meyerdierks A."/>
            <person name="Storesund J.E."/>
            <person name="Kallscheuer N."/>
            <person name="Luecker S."/>
            <person name="Lage O.M."/>
            <person name="Pohl T."/>
            <person name="Merkel B.J."/>
            <person name="Hornburger P."/>
            <person name="Mueller R.-W."/>
            <person name="Bruemmer F."/>
            <person name="Labrenz M."/>
            <person name="Spormann A.M."/>
            <person name="Op den Camp H."/>
            <person name="Overmann J."/>
            <person name="Amann R."/>
            <person name="Jetten M.S.M."/>
            <person name="Mascher T."/>
            <person name="Medema M.H."/>
            <person name="Devos D.P."/>
            <person name="Kaster A.-K."/>
            <person name="Ovreas L."/>
            <person name="Rohde M."/>
            <person name="Galperin M.Y."/>
            <person name="Jogler C."/>
        </authorList>
    </citation>
    <scope>NUCLEOTIDE SEQUENCE [LARGE SCALE GENOMIC DNA]</scope>
    <source>
        <strain evidence="1 2">Mal4</strain>
    </source>
</reference>
<dbReference type="OrthoDB" id="210095at2"/>
<dbReference type="SUPFAM" id="SSF50998">
    <property type="entry name" value="Quinoprotein alcohol dehydrogenase-like"/>
    <property type="match status" value="1"/>
</dbReference>
<evidence type="ECO:0000313" key="1">
    <source>
        <dbReference type="EMBL" id="QDU39466.1"/>
    </source>
</evidence>
<dbReference type="InterPro" id="IPR011047">
    <property type="entry name" value="Quinoprotein_ADH-like_sf"/>
</dbReference>